<dbReference type="Proteomes" id="UP001152799">
    <property type="component" value="Chromosome 8"/>
</dbReference>
<feature type="region of interest" description="Disordered" evidence="5">
    <location>
        <begin position="277"/>
        <end position="297"/>
    </location>
</feature>
<dbReference type="GO" id="GO:0003723">
    <property type="term" value="F:RNA binding"/>
    <property type="evidence" value="ECO:0007669"/>
    <property type="project" value="UniProtKB-UniRule"/>
</dbReference>
<organism evidence="7 8">
    <name type="scientific">Ceutorhynchus assimilis</name>
    <name type="common">cabbage seed weevil</name>
    <dbReference type="NCBI Taxonomy" id="467358"/>
    <lineage>
        <taxon>Eukaryota</taxon>
        <taxon>Metazoa</taxon>
        <taxon>Ecdysozoa</taxon>
        <taxon>Arthropoda</taxon>
        <taxon>Hexapoda</taxon>
        <taxon>Insecta</taxon>
        <taxon>Pterygota</taxon>
        <taxon>Neoptera</taxon>
        <taxon>Endopterygota</taxon>
        <taxon>Coleoptera</taxon>
        <taxon>Polyphaga</taxon>
        <taxon>Cucujiformia</taxon>
        <taxon>Curculionidae</taxon>
        <taxon>Ceutorhynchinae</taxon>
        <taxon>Ceutorhynchus</taxon>
    </lineage>
</organism>
<dbReference type="Pfam" id="PF00076">
    <property type="entry name" value="RRM_1"/>
    <property type="match status" value="1"/>
</dbReference>
<keyword evidence="3" id="KW-0539">Nucleus</keyword>
<evidence type="ECO:0000313" key="7">
    <source>
        <dbReference type="EMBL" id="CAG9772624.1"/>
    </source>
</evidence>
<evidence type="ECO:0000256" key="5">
    <source>
        <dbReference type="SAM" id="MobiDB-lite"/>
    </source>
</evidence>
<feature type="region of interest" description="Disordered" evidence="5">
    <location>
        <begin position="33"/>
        <end position="60"/>
    </location>
</feature>
<evidence type="ECO:0000256" key="1">
    <source>
        <dbReference type="ARBA" id="ARBA00004604"/>
    </source>
</evidence>
<feature type="region of interest" description="Disordered" evidence="5">
    <location>
        <begin position="183"/>
        <end position="211"/>
    </location>
</feature>
<dbReference type="SUPFAM" id="SSF54928">
    <property type="entry name" value="RNA-binding domain, RBD"/>
    <property type="match status" value="1"/>
</dbReference>
<dbReference type="InterPro" id="IPR035979">
    <property type="entry name" value="RBD_domain_sf"/>
</dbReference>
<dbReference type="SMART" id="SM00360">
    <property type="entry name" value="RRM"/>
    <property type="match status" value="1"/>
</dbReference>
<gene>
    <name evidence="7" type="ORF">CEUTPL_LOCUS13030</name>
</gene>
<evidence type="ECO:0000256" key="3">
    <source>
        <dbReference type="ARBA" id="ARBA00023242"/>
    </source>
</evidence>
<evidence type="ECO:0000259" key="6">
    <source>
        <dbReference type="PROSITE" id="PS50102"/>
    </source>
</evidence>
<dbReference type="OrthoDB" id="21467at2759"/>
<feature type="compositionally biased region" description="Low complexity" evidence="5">
    <location>
        <begin position="287"/>
        <end position="297"/>
    </location>
</feature>
<evidence type="ECO:0000256" key="2">
    <source>
        <dbReference type="ARBA" id="ARBA00022884"/>
    </source>
</evidence>
<protein>
    <recommendedName>
        <fullName evidence="6">RRM domain-containing protein</fullName>
    </recommendedName>
</protein>
<dbReference type="Gene3D" id="3.30.70.330">
    <property type="match status" value="1"/>
</dbReference>
<dbReference type="CDD" id="cd12307">
    <property type="entry name" value="RRM_NIFK_like"/>
    <property type="match status" value="1"/>
</dbReference>
<keyword evidence="2 4" id="KW-0694">RNA-binding</keyword>
<accession>A0A9N9QN47</accession>
<sequence>MVKIKKEKAKKTKKVSKTTITIENPVIGASIEETNLKTPSAQTSVTSTSSGTLALDKTKQKKVARESKRIKKGIKDGSITVTVNHKEKKQKLEEGRGLIYIGHIPHGFYEEEMKNYFKQFGKVTNVKVCRSRVSGNSKGYGYVEFDHPEVAKIAADTMDNYVMFKKRVVTEYVPYEKRPKGLFHGTSSTLKHTSVRTRQGKEKHSKNKIQDSKTVIKKAKKSLGRFNAKVKKLKSLGIQCKVSPLHSNDEIISKIKVEPKSKMSLRSSANLVLNPNMKKSKSKKSLETSPSSAKALTKSKSSNKAVLAKSLDSVKTLLKNTNLVDLKEQRTQTQKLRSKTKKVAKGGITKVKKEKKPLDLNKDVLKKIARELIRVQGTPLVQTKSVRIGKKK</sequence>
<name>A0A9N9QN47_9CUCU</name>
<feature type="domain" description="RRM" evidence="6">
    <location>
        <begin position="97"/>
        <end position="175"/>
    </location>
</feature>
<dbReference type="GO" id="GO:0005730">
    <property type="term" value="C:nucleolus"/>
    <property type="evidence" value="ECO:0007669"/>
    <property type="project" value="UniProtKB-SubCell"/>
</dbReference>
<feature type="compositionally biased region" description="Polar residues" evidence="5">
    <location>
        <begin position="33"/>
        <end position="52"/>
    </location>
</feature>
<keyword evidence="8" id="KW-1185">Reference proteome</keyword>
<dbReference type="InterPro" id="IPR000504">
    <property type="entry name" value="RRM_dom"/>
</dbReference>
<dbReference type="PROSITE" id="PS50102">
    <property type="entry name" value="RRM"/>
    <property type="match status" value="1"/>
</dbReference>
<dbReference type="PANTHER" id="PTHR46754">
    <property type="entry name" value="MKI67 FHA DOMAIN-INTERACTING NUCLEOLAR PHOSPHOPROTEIN"/>
    <property type="match status" value="1"/>
</dbReference>
<evidence type="ECO:0000313" key="8">
    <source>
        <dbReference type="Proteomes" id="UP001152799"/>
    </source>
</evidence>
<dbReference type="InterPro" id="IPR012677">
    <property type="entry name" value="Nucleotide-bd_a/b_plait_sf"/>
</dbReference>
<dbReference type="EMBL" id="OU892284">
    <property type="protein sequence ID" value="CAG9772624.1"/>
    <property type="molecule type" value="Genomic_DNA"/>
</dbReference>
<reference evidence="7" key="1">
    <citation type="submission" date="2022-01" db="EMBL/GenBank/DDBJ databases">
        <authorList>
            <person name="King R."/>
        </authorList>
    </citation>
    <scope>NUCLEOTIDE SEQUENCE</scope>
</reference>
<comment type="subcellular location">
    <subcellularLocation>
        <location evidence="1">Nucleus</location>
        <location evidence="1">Nucleolus</location>
    </subcellularLocation>
</comment>
<evidence type="ECO:0000256" key="4">
    <source>
        <dbReference type="PROSITE-ProRule" id="PRU00176"/>
    </source>
</evidence>
<dbReference type="AlphaFoldDB" id="A0A9N9QN47"/>
<proteinExistence type="predicted"/>